<feature type="non-terminal residue" evidence="6">
    <location>
        <position position="125"/>
    </location>
</feature>
<comment type="caution">
    <text evidence="6">The sequence shown here is derived from an EMBL/GenBank/DDBJ whole genome shotgun (WGS) entry which is preliminary data.</text>
</comment>
<dbReference type="GO" id="GO:0016192">
    <property type="term" value="P:vesicle-mediated transport"/>
    <property type="evidence" value="ECO:0007669"/>
    <property type="project" value="InterPro"/>
</dbReference>
<reference evidence="6" key="1">
    <citation type="submission" date="2019-04" db="EMBL/GenBank/DDBJ databases">
        <authorList>
            <person name="Alioto T."/>
            <person name="Alioto T."/>
        </authorList>
    </citation>
    <scope>NUCLEOTIDE SEQUENCE [LARGE SCALE GENOMIC DNA]</scope>
</reference>
<evidence type="ECO:0000313" key="6">
    <source>
        <dbReference type="EMBL" id="VTJ91780.1"/>
    </source>
</evidence>
<dbReference type="GO" id="GO:0015031">
    <property type="term" value="P:protein transport"/>
    <property type="evidence" value="ECO:0007669"/>
    <property type="project" value="UniProtKB-KW"/>
</dbReference>
<comment type="subcellular location">
    <subcellularLocation>
        <location evidence="1">Cytoplasmic vesicle</location>
        <location evidence="1">Clathrin-coated vesicle</location>
    </subcellularLocation>
    <subcellularLocation>
        <location evidence="2">Late endosome membrane</location>
        <topology evidence="2">Peripheral membrane protein</topology>
        <orientation evidence="2">Cytoplasmic side</orientation>
    </subcellularLocation>
    <subcellularLocation>
        <location evidence="3">Lysosome membrane</location>
        <topology evidence="3">Peripheral membrane protein</topology>
        <orientation evidence="3">Cytoplasmic side</orientation>
    </subcellularLocation>
</comment>
<evidence type="ECO:0000256" key="5">
    <source>
        <dbReference type="ARBA" id="ARBA00022927"/>
    </source>
</evidence>
<dbReference type="InterPro" id="IPR001619">
    <property type="entry name" value="Sec1-like"/>
</dbReference>
<gene>
    <name evidence="6" type="ORF">MONAX_5E029835</name>
</gene>
<organism evidence="6 7">
    <name type="scientific">Marmota monax</name>
    <name type="common">Woodchuck</name>
    <dbReference type="NCBI Taxonomy" id="9995"/>
    <lineage>
        <taxon>Eukaryota</taxon>
        <taxon>Metazoa</taxon>
        <taxon>Chordata</taxon>
        <taxon>Craniata</taxon>
        <taxon>Vertebrata</taxon>
        <taxon>Euteleostomi</taxon>
        <taxon>Mammalia</taxon>
        <taxon>Eutheria</taxon>
        <taxon>Euarchontoglires</taxon>
        <taxon>Glires</taxon>
        <taxon>Rodentia</taxon>
        <taxon>Sciuromorpha</taxon>
        <taxon>Sciuridae</taxon>
        <taxon>Xerinae</taxon>
        <taxon>Marmotini</taxon>
        <taxon>Marmota</taxon>
    </lineage>
</organism>
<dbReference type="GO" id="GO:0030136">
    <property type="term" value="C:clathrin-coated vesicle"/>
    <property type="evidence" value="ECO:0007669"/>
    <property type="project" value="UniProtKB-SubCell"/>
</dbReference>
<evidence type="ECO:0000313" key="7">
    <source>
        <dbReference type="Proteomes" id="UP000335636"/>
    </source>
</evidence>
<dbReference type="Gene3D" id="3.90.830.10">
    <property type="entry name" value="Syntaxin Binding Protein 1, Chain A, domain 2"/>
    <property type="match status" value="1"/>
</dbReference>
<protein>
    <submittedName>
        <fullName evidence="6">Uncharacterized protein</fullName>
    </submittedName>
</protein>
<evidence type="ECO:0000256" key="2">
    <source>
        <dbReference type="ARBA" id="ARBA00004492"/>
    </source>
</evidence>
<evidence type="ECO:0000256" key="3">
    <source>
        <dbReference type="ARBA" id="ARBA00004630"/>
    </source>
</evidence>
<dbReference type="Gene3D" id="1.25.40.850">
    <property type="match status" value="1"/>
</dbReference>
<dbReference type="AlphaFoldDB" id="A0A5E4DDH1"/>
<keyword evidence="7" id="KW-1185">Reference proteome</keyword>
<evidence type="ECO:0000256" key="1">
    <source>
        <dbReference type="ARBA" id="ARBA00004132"/>
    </source>
</evidence>
<accession>A0A5E4DDH1</accession>
<dbReference type="InterPro" id="IPR043155">
    <property type="entry name" value="VPS33_dom3b"/>
</dbReference>
<comment type="similarity">
    <text evidence="4">Belongs to the STXBP/unc-18/SEC1 family.</text>
</comment>
<proteinExistence type="inferred from homology"/>
<keyword evidence="5" id="KW-0813">Transport</keyword>
<keyword evidence="5" id="KW-0653">Protein transport</keyword>
<name>A0A5E4DDH1_MARMO</name>
<dbReference type="GO" id="GO:0005765">
    <property type="term" value="C:lysosomal membrane"/>
    <property type="evidence" value="ECO:0007669"/>
    <property type="project" value="UniProtKB-SubCell"/>
</dbReference>
<dbReference type="Proteomes" id="UP000335636">
    <property type="component" value="Unassembled WGS sequence"/>
</dbReference>
<sequence>MSLLLMALPSCLFQERHNAKTVGEIKQFVSQLPHMQAARGSLANHTSIAELIKDVTTSEDFFDKLTVEQEFMSGIDTDKVNNYIEDCIAQKHPLTKVLRLLCLQSVCNSGLKQKVLDYYKREILQ</sequence>
<dbReference type="Pfam" id="PF00995">
    <property type="entry name" value="Sec1"/>
    <property type="match status" value="1"/>
</dbReference>
<dbReference type="InterPro" id="IPR043127">
    <property type="entry name" value="Sec-1-like_dom3a"/>
</dbReference>
<dbReference type="EMBL" id="CABDUW010010993">
    <property type="protein sequence ID" value="VTJ91780.1"/>
    <property type="molecule type" value="Genomic_DNA"/>
</dbReference>
<dbReference type="PANTHER" id="PTHR11679">
    <property type="entry name" value="VESICLE PROTEIN SORTING-ASSOCIATED"/>
    <property type="match status" value="1"/>
</dbReference>
<dbReference type="GO" id="GO:0031902">
    <property type="term" value="C:late endosome membrane"/>
    <property type="evidence" value="ECO:0007669"/>
    <property type="project" value="UniProtKB-SubCell"/>
</dbReference>
<evidence type="ECO:0000256" key="4">
    <source>
        <dbReference type="ARBA" id="ARBA00009884"/>
    </source>
</evidence>
<dbReference type="SUPFAM" id="SSF56815">
    <property type="entry name" value="Sec1/munc18-like (SM) proteins"/>
    <property type="match status" value="1"/>
</dbReference>
<dbReference type="InterPro" id="IPR036045">
    <property type="entry name" value="Sec1-like_sf"/>
</dbReference>